<accession>A0A9W6FP00</accession>
<keyword evidence="1" id="KW-0732">Signal</keyword>
<protein>
    <recommendedName>
        <fullName evidence="6">DUF1236 domain-containing protein</fullName>
    </recommendedName>
</protein>
<dbReference type="InterPro" id="IPR009642">
    <property type="entry name" value="DUF1236"/>
</dbReference>
<dbReference type="EMBL" id="BSDO01000007">
    <property type="protein sequence ID" value="GLI24498.1"/>
    <property type="molecule type" value="Genomic_DNA"/>
</dbReference>
<evidence type="ECO:0008006" key="6">
    <source>
        <dbReference type="Google" id="ProtNLM"/>
    </source>
</evidence>
<organism evidence="2 4">
    <name type="scientific">Xanthobacter flavus</name>
    <dbReference type="NCBI Taxonomy" id="281"/>
    <lineage>
        <taxon>Bacteria</taxon>
        <taxon>Pseudomonadati</taxon>
        <taxon>Pseudomonadota</taxon>
        <taxon>Alphaproteobacteria</taxon>
        <taxon>Hyphomicrobiales</taxon>
        <taxon>Xanthobacteraceae</taxon>
        <taxon>Xanthobacter</taxon>
    </lineage>
</organism>
<proteinExistence type="predicted"/>
<dbReference type="Proteomes" id="UP001245370">
    <property type="component" value="Unassembled WGS sequence"/>
</dbReference>
<sequence length="133" mass="13707">MRKTLLISTVVAGLAAPVIVPTVAFAQASTATGAIGGAAVGAVVGGPVGAVVGGVVGAGVGAAAEPPQEVRTYVMKERRPSVRLQQEVVVGEPLPSNVVLYDIPDNTQYGYTVVNDRRVIVDPRTRKVVYIVE</sequence>
<reference evidence="3 5" key="2">
    <citation type="submission" date="2023-07" db="EMBL/GenBank/DDBJ databases">
        <title>Genomic Encyclopedia of Type Strains, Phase IV (KMG-IV): sequencing the most valuable type-strain genomes for metagenomic binning, comparative biology and taxonomic classification.</title>
        <authorList>
            <person name="Goeker M."/>
        </authorList>
    </citation>
    <scope>NUCLEOTIDE SEQUENCE [LARGE SCALE GENOMIC DNA]</scope>
    <source>
        <strain evidence="3 5">DSM 338</strain>
    </source>
</reference>
<evidence type="ECO:0000313" key="2">
    <source>
        <dbReference type="EMBL" id="GLI24498.1"/>
    </source>
</evidence>
<feature type="signal peptide" evidence="1">
    <location>
        <begin position="1"/>
        <end position="26"/>
    </location>
</feature>
<keyword evidence="5" id="KW-1185">Reference proteome</keyword>
<dbReference type="GeneID" id="95764943"/>
<feature type="chain" id="PRO_5040815132" description="DUF1236 domain-containing protein" evidence="1">
    <location>
        <begin position="27"/>
        <end position="133"/>
    </location>
</feature>
<evidence type="ECO:0000313" key="4">
    <source>
        <dbReference type="Proteomes" id="UP001144397"/>
    </source>
</evidence>
<name>A0A9W6FP00_XANFL</name>
<reference evidence="2" key="1">
    <citation type="submission" date="2022-12" db="EMBL/GenBank/DDBJ databases">
        <title>Reference genome sequencing for broad-spectrum identification of bacterial and archaeal isolates by mass spectrometry.</title>
        <authorList>
            <person name="Sekiguchi Y."/>
            <person name="Tourlousse D.M."/>
        </authorList>
    </citation>
    <scope>NUCLEOTIDE SEQUENCE</scope>
    <source>
        <strain evidence="2">301</strain>
    </source>
</reference>
<dbReference type="AlphaFoldDB" id="A0A9W6FP00"/>
<dbReference type="Pfam" id="PF06823">
    <property type="entry name" value="DUF1236"/>
    <property type="match status" value="1"/>
</dbReference>
<dbReference type="RefSeq" id="WP_229646587.1">
    <property type="nucleotide sequence ID" value="NZ_BSDO01000007.1"/>
</dbReference>
<evidence type="ECO:0000313" key="3">
    <source>
        <dbReference type="EMBL" id="MDR6336643.1"/>
    </source>
</evidence>
<gene>
    <name evidence="3" type="ORF">GGQ86_005146</name>
    <name evidence="2" type="ORF">XFLAVUS301_41720</name>
</gene>
<evidence type="ECO:0000256" key="1">
    <source>
        <dbReference type="SAM" id="SignalP"/>
    </source>
</evidence>
<dbReference type="Proteomes" id="UP001144397">
    <property type="component" value="Unassembled WGS sequence"/>
</dbReference>
<evidence type="ECO:0000313" key="5">
    <source>
        <dbReference type="Proteomes" id="UP001245370"/>
    </source>
</evidence>
<dbReference type="EMBL" id="JAVDPY010000014">
    <property type="protein sequence ID" value="MDR6336643.1"/>
    <property type="molecule type" value="Genomic_DNA"/>
</dbReference>
<comment type="caution">
    <text evidence="2">The sequence shown here is derived from an EMBL/GenBank/DDBJ whole genome shotgun (WGS) entry which is preliminary data.</text>
</comment>